<keyword evidence="10 11" id="KW-0961">Cell wall biogenesis/degradation</keyword>
<dbReference type="Pfam" id="PF03023">
    <property type="entry name" value="MurJ"/>
    <property type="match status" value="1"/>
</dbReference>
<dbReference type="GO" id="GO:0015648">
    <property type="term" value="F:lipid-linked peptidoglycan transporter activity"/>
    <property type="evidence" value="ECO:0007669"/>
    <property type="project" value="UniProtKB-UniRule"/>
</dbReference>
<dbReference type="GO" id="GO:0034204">
    <property type="term" value="P:lipid translocation"/>
    <property type="evidence" value="ECO:0007669"/>
    <property type="project" value="TreeGrafter"/>
</dbReference>
<evidence type="ECO:0000256" key="9">
    <source>
        <dbReference type="ARBA" id="ARBA00061532"/>
    </source>
</evidence>
<keyword evidence="13" id="KW-1185">Reference proteome</keyword>
<dbReference type="HAMAP" id="MF_02078">
    <property type="entry name" value="MurJ_MviN"/>
    <property type="match status" value="1"/>
</dbReference>
<keyword evidence="6 10" id="KW-1133">Transmembrane helix</keyword>
<dbReference type="GO" id="GO:0009252">
    <property type="term" value="P:peptidoglycan biosynthetic process"/>
    <property type="evidence" value="ECO:0007669"/>
    <property type="project" value="UniProtKB-UniRule"/>
</dbReference>
<dbReference type="EMBL" id="CP048029">
    <property type="protein sequence ID" value="QIK37909.1"/>
    <property type="molecule type" value="Genomic_DNA"/>
</dbReference>
<comment type="similarity">
    <text evidence="9 10 11">Belongs to the MurJ/MviN family.</text>
</comment>
<dbReference type="CDD" id="cd13123">
    <property type="entry name" value="MATE_MurJ_like"/>
    <property type="match status" value="1"/>
</dbReference>
<dbReference type="PANTHER" id="PTHR47019:SF1">
    <property type="entry name" value="LIPID II FLIPPASE MURJ"/>
    <property type="match status" value="1"/>
</dbReference>
<dbReference type="KEGG" id="cjap:GWK36_07815"/>
<feature type="transmembrane region" description="Helical" evidence="10">
    <location>
        <begin position="274"/>
        <end position="292"/>
    </location>
</feature>
<evidence type="ECO:0000256" key="2">
    <source>
        <dbReference type="ARBA" id="ARBA00022475"/>
    </source>
</evidence>
<name>A0A6G7VCX9_9GAMM</name>
<comment type="subcellular location">
    <subcellularLocation>
        <location evidence="10">Cell inner membrane</location>
        <topology evidence="10">Multi-pass membrane protein</topology>
    </subcellularLocation>
    <subcellularLocation>
        <location evidence="1">Cell membrane</location>
        <topology evidence="1">Multi-pass membrane protein</topology>
    </subcellularLocation>
</comment>
<dbReference type="AlphaFoldDB" id="A0A6G7VCX9"/>
<feature type="transmembrane region" description="Helical" evidence="10">
    <location>
        <begin position="386"/>
        <end position="405"/>
    </location>
</feature>
<feature type="transmembrane region" description="Helical" evidence="10">
    <location>
        <begin position="349"/>
        <end position="374"/>
    </location>
</feature>
<gene>
    <name evidence="10 12" type="primary">murJ</name>
    <name evidence="12" type="ORF">GWK36_07815</name>
</gene>
<keyword evidence="2 10" id="KW-1003">Cell membrane</keyword>
<evidence type="ECO:0000256" key="3">
    <source>
        <dbReference type="ARBA" id="ARBA00022692"/>
    </source>
</evidence>
<dbReference type="PRINTS" id="PR01806">
    <property type="entry name" value="VIRFACTRMVIN"/>
</dbReference>
<evidence type="ECO:0000313" key="12">
    <source>
        <dbReference type="EMBL" id="QIK37909.1"/>
    </source>
</evidence>
<keyword evidence="4 10" id="KW-0133">Cell shape</keyword>
<dbReference type="PANTHER" id="PTHR47019">
    <property type="entry name" value="LIPID II FLIPPASE MURJ"/>
    <property type="match status" value="1"/>
</dbReference>
<feature type="transmembrane region" description="Helical" evidence="10">
    <location>
        <begin position="90"/>
        <end position="114"/>
    </location>
</feature>
<dbReference type="NCBIfam" id="TIGR01695">
    <property type="entry name" value="murJ_mviN"/>
    <property type="match status" value="1"/>
</dbReference>
<dbReference type="Proteomes" id="UP000502699">
    <property type="component" value="Chromosome"/>
</dbReference>
<dbReference type="GO" id="GO:0071555">
    <property type="term" value="P:cell wall organization"/>
    <property type="evidence" value="ECO:0007669"/>
    <property type="project" value="UniProtKB-UniRule"/>
</dbReference>
<keyword evidence="10" id="KW-0997">Cell inner membrane</keyword>
<organism evidence="12 13">
    <name type="scientific">Caldichromatium japonicum</name>
    <dbReference type="NCBI Taxonomy" id="2699430"/>
    <lineage>
        <taxon>Bacteria</taxon>
        <taxon>Pseudomonadati</taxon>
        <taxon>Pseudomonadota</taxon>
        <taxon>Gammaproteobacteria</taxon>
        <taxon>Chromatiales</taxon>
        <taxon>Chromatiaceae</taxon>
        <taxon>Caldichromatium</taxon>
    </lineage>
</organism>
<feature type="transmembrane region" description="Helical" evidence="10">
    <location>
        <begin position="313"/>
        <end position="337"/>
    </location>
</feature>
<dbReference type="GO" id="GO:0008360">
    <property type="term" value="P:regulation of cell shape"/>
    <property type="evidence" value="ECO:0007669"/>
    <property type="project" value="UniProtKB-UniRule"/>
</dbReference>
<evidence type="ECO:0000256" key="8">
    <source>
        <dbReference type="ARBA" id="ARBA00060041"/>
    </source>
</evidence>
<evidence type="ECO:0000256" key="6">
    <source>
        <dbReference type="ARBA" id="ARBA00022989"/>
    </source>
</evidence>
<reference evidence="13" key="1">
    <citation type="submission" date="2020-01" db="EMBL/GenBank/DDBJ databases">
        <title>Caldichromatium gen. nov., sp. nov., a thermophilic purple sulfur bacterium member of the family Chromatiaceae isolated from Nakabusa hot spring, Japan.</title>
        <authorList>
            <person name="Saini M.K."/>
            <person name="Hanada S."/>
            <person name="Tank M."/>
        </authorList>
    </citation>
    <scope>NUCLEOTIDE SEQUENCE [LARGE SCALE GENOMIC DNA]</scope>
    <source>
        <strain evidence="13">No.7</strain>
    </source>
</reference>
<feature type="transmembrane region" description="Helical" evidence="10">
    <location>
        <begin position="134"/>
        <end position="151"/>
    </location>
</feature>
<feature type="transmembrane region" description="Helical" evidence="10">
    <location>
        <begin position="186"/>
        <end position="209"/>
    </location>
</feature>
<evidence type="ECO:0000256" key="5">
    <source>
        <dbReference type="ARBA" id="ARBA00022984"/>
    </source>
</evidence>
<evidence type="ECO:0000256" key="10">
    <source>
        <dbReference type="HAMAP-Rule" id="MF_02078"/>
    </source>
</evidence>
<feature type="transmembrane region" description="Helical" evidence="10">
    <location>
        <begin position="475"/>
        <end position="498"/>
    </location>
</feature>
<keyword evidence="3 10" id="KW-0812">Transmembrane</keyword>
<evidence type="ECO:0000313" key="13">
    <source>
        <dbReference type="Proteomes" id="UP000502699"/>
    </source>
</evidence>
<keyword evidence="10 11" id="KW-0813">Transport</keyword>
<evidence type="ECO:0000256" key="11">
    <source>
        <dbReference type="PIRNR" id="PIRNR002869"/>
    </source>
</evidence>
<keyword evidence="7 10" id="KW-0472">Membrane</keyword>
<dbReference type="InterPro" id="IPR004268">
    <property type="entry name" value="MurJ"/>
</dbReference>
<evidence type="ECO:0000256" key="4">
    <source>
        <dbReference type="ARBA" id="ARBA00022960"/>
    </source>
</evidence>
<dbReference type="UniPathway" id="UPA00219"/>
<evidence type="ECO:0000256" key="7">
    <source>
        <dbReference type="ARBA" id="ARBA00023136"/>
    </source>
</evidence>
<dbReference type="InterPro" id="IPR051050">
    <property type="entry name" value="Lipid_II_flippase_MurJ/MviN"/>
</dbReference>
<evidence type="ECO:0000256" key="1">
    <source>
        <dbReference type="ARBA" id="ARBA00004651"/>
    </source>
</evidence>
<dbReference type="RefSeq" id="WP_166270672.1">
    <property type="nucleotide sequence ID" value="NZ_CP048029.1"/>
</dbReference>
<feature type="transmembrane region" description="Helical" evidence="10">
    <location>
        <begin position="247"/>
        <end position="268"/>
    </location>
</feature>
<keyword evidence="5 10" id="KW-0573">Peptidoglycan synthesis</keyword>
<sequence length="508" mass="53440">MVRLASSVATVGGATLVSRVLGFIRDLTIARLFGADAATDAFFVAFKIPNLARRLFAEGAFAMALVPTLQTQRQRGKAALASFIADLTGTLGLGVSLITLLGILGAPALILAFAPGFGAAPDQFALSVSLLRLTLPYLALISLAALAASILNTQERFAVPAITPALLNLAMIACALWLAPCVETPIMALAWGVLLGGLLQLAVQLPPLAQLGLMPRPRFAPGATEVIQVFRRMGPSILGSSVGQISLLLDTVLASLLATGSISWLYYADRLMELPLGLVGAALGTVVLPRLTRHHNECAHQLFADTLDWALRLGLVLGLPAAIGLAVLAGPLVATLFHSSSFGAEDARMAAWGLIAYAFGIPPFILIRVLVSAYYARQEVRTPAQIALIVLGLGLILHLILMAWIGHVGLALATTLTALLDAALLLHHLLRAGIYRPSAAFKRLMLQTLAAGLCMGLALGWGVGSLEDWLAEPGISRWLGLTGWILAGLLLYGGILALSGVRPRALWF</sequence>
<accession>A0A6G7VCX9</accession>
<feature type="transmembrane region" description="Helical" evidence="10">
    <location>
        <begin position="158"/>
        <end position="180"/>
    </location>
</feature>
<protein>
    <recommendedName>
        <fullName evidence="10">Probable lipid II flippase MurJ</fullName>
    </recommendedName>
</protein>
<feature type="transmembrane region" description="Helical" evidence="10">
    <location>
        <begin position="411"/>
        <end position="432"/>
    </location>
</feature>
<comment type="pathway">
    <text evidence="10">Cell wall biogenesis; peptidoglycan biosynthesis.</text>
</comment>
<proteinExistence type="inferred from homology"/>
<comment type="function">
    <text evidence="8 10 11">Involved in peptidoglycan biosynthesis. Transports lipid-linked peptidoglycan precursors from the inner to the outer leaflet of the cytoplasmic membrane.</text>
</comment>
<dbReference type="PIRSF" id="PIRSF002869">
    <property type="entry name" value="MviN"/>
    <property type="match status" value="1"/>
</dbReference>
<dbReference type="GO" id="GO:0005886">
    <property type="term" value="C:plasma membrane"/>
    <property type="evidence" value="ECO:0007669"/>
    <property type="project" value="UniProtKB-SubCell"/>
</dbReference>
<feature type="transmembrane region" description="Helical" evidence="10">
    <location>
        <begin position="444"/>
        <end position="463"/>
    </location>
</feature>